<keyword evidence="8 12" id="KW-0472">Membrane</keyword>
<dbReference type="EMBL" id="GISG01009177">
    <property type="protein sequence ID" value="MBA4615881.1"/>
    <property type="molecule type" value="Transcribed_RNA"/>
</dbReference>
<evidence type="ECO:0000256" key="11">
    <source>
        <dbReference type="ARBA" id="ARBA00060376"/>
    </source>
</evidence>
<evidence type="ECO:0000256" key="3">
    <source>
        <dbReference type="ARBA" id="ARBA00022692"/>
    </source>
</evidence>
<evidence type="ECO:0000256" key="8">
    <source>
        <dbReference type="ARBA" id="ARBA00023136"/>
    </source>
</evidence>
<dbReference type="InterPro" id="IPR010989">
    <property type="entry name" value="SNARE"/>
</dbReference>
<feature type="transmembrane region" description="Helical" evidence="12">
    <location>
        <begin position="209"/>
        <end position="228"/>
    </location>
</feature>
<dbReference type="GO" id="GO:0010008">
    <property type="term" value="C:endosome membrane"/>
    <property type="evidence" value="ECO:0007669"/>
    <property type="project" value="UniProtKB-ARBA"/>
</dbReference>
<dbReference type="GO" id="GO:0000149">
    <property type="term" value="F:SNARE binding"/>
    <property type="evidence" value="ECO:0007669"/>
    <property type="project" value="TreeGrafter"/>
</dbReference>
<name>A0A7C9CDN9_OPUST</name>
<dbReference type="GO" id="GO:0006886">
    <property type="term" value="P:intracellular protein transport"/>
    <property type="evidence" value="ECO:0007669"/>
    <property type="project" value="TreeGrafter"/>
</dbReference>
<evidence type="ECO:0000256" key="12">
    <source>
        <dbReference type="SAM" id="Phobius"/>
    </source>
</evidence>
<sequence>MASPSESWMREYNEASKLADEINIMVSDASTLPPTGPQTQRHFSATRRKITILKTKLESLESLLAKLPSLQPMTTKEMNRRNDLLANLQSKVNQMANTLNSYSSSYRDRLLGADTRSDDVTKRASNMDNQGIVGFQRQIMKEQDEGLEKLEETVVSTKHIALAVNEELNLHTRLLDSLDDHVEATGSRLQRIQRNLAILNKRTKGGCSCLFLLVILIVVLVVGVFALIKYL</sequence>
<dbReference type="GO" id="GO:0005484">
    <property type="term" value="F:SNAP receptor activity"/>
    <property type="evidence" value="ECO:0007669"/>
    <property type="project" value="TreeGrafter"/>
</dbReference>
<evidence type="ECO:0000256" key="7">
    <source>
        <dbReference type="ARBA" id="ARBA00023054"/>
    </source>
</evidence>
<organism evidence="14">
    <name type="scientific">Opuntia streptacantha</name>
    <name type="common">Prickly pear cactus</name>
    <name type="synonym">Opuntia cardona</name>
    <dbReference type="NCBI Taxonomy" id="393608"/>
    <lineage>
        <taxon>Eukaryota</taxon>
        <taxon>Viridiplantae</taxon>
        <taxon>Streptophyta</taxon>
        <taxon>Embryophyta</taxon>
        <taxon>Tracheophyta</taxon>
        <taxon>Spermatophyta</taxon>
        <taxon>Magnoliopsida</taxon>
        <taxon>eudicotyledons</taxon>
        <taxon>Gunneridae</taxon>
        <taxon>Pentapetalae</taxon>
        <taxon>Caryophyllales</taxon>
        <taxon>Cactineae</taxon>
        <taxon>Cactaceae</taxon>
        <taxon>Opuntioideae</taxon>
        <taxon>Opuntia</taxon>
    </lineage>
</organism>
<dbReference type="PANTHER" id="PTHR19957">
    <property type="entry name" value="SYNTAXIN"/>
    <property type="match status" value="1"/>
</dbReference>
<comment type="similarity">
    <text evidence="1">Belongs to the syntaxin family.</text>
</comment>
<keyword evidence="4" id="KW-0653">Protein transport</keyword>
<dbReference type="GO" id="GO:0048278">
    <property type="term" value="P:vesicle docking"/>
    <property type="evidence" value="ECO:0007669"/>
    <property type="project" value="TreeGrafter"/>
</dbReference>
<dbReference type="AlphaFoldDB" id="A0A7C9CDN9"/>
<reference evidence="14" key="1">
    <citation type="journal article" date="2013" name="J. Plant Res.">
        <title>Effect of fungi and light on seed germination of three Opuntia species from semiarid lands of central Mexico.</title>
        <authorList>
            <person name="Delgado-Sanchez P."/>
            <person name="Jimenez-Bremont J.F."/>
            <person name="Guerrero-Gonzalez Mde L."/>
            <person name="Flores J."/>
        </authorList>
    </citation>
    <scope>NUCLEOTIDE SEQUENCE</scope>
    <source>
        <tissue evidence="14">Cladode</tissue>
    </source>
</reference>
<evidence type="ECO:0000256" key="9">
    <source>
        <dbReference type="ARBA" id="ARBA00037801"/>
    </source>
</evidence>
<accession>A0A7C9CDN9</accession>
<proteinExistence type="inferred from homology"/>
<evidence type="ECO:0000256" key="10">
    <source>
        <dbReference type="ARBA" id="ARBA00054128"/>
    </source>
</evidence>
<keyword evidence="6" id="KW-0333">Golgi apparatus</keyword>
<evidence type="ECO:0000256" key="6">
    <source>
        <dbReference type="ARBA" id="ARBA00023034"/>
    </source>
</evidence>
<reference evidence="14" key="2">
    <citation type="submission" date="2020-07" db="EMBL/GenBank/DDBJ databases">
        <authorList>
            <person name="Vera ALvarez R."/>
            <person name="Arias-Moreno D.M."/>
            <person name="Jimenez-Jacinto V."/>
            <person name="Jimenez-Bremont J.F."/>
            <person name="Swaminathan K."/>
            <person name="Moose S.P."/>
            <person name="Guerrero-Gonzalez M.L."/>
            <person name="Marino-Ramirez L."/>
            <person name="Landsman D."/>
            <person name="Rodriguez-Kessler M."/>
            <person name="Delgado-Sanchez P."/>
        </authorList>
    </citation>
    <scope>NUCLEOTIDE SEQUENCE</scope>
    <source>
        <tissue evidence="14">Cladode</tissue>
    </source>
</reference>
<dbReference type="FunFam" id="1.20.5.110:FF:000030">
    <property type="entry name" value="syntaxin-51 isoform X2"/>
    <property type="match status" value="1"/>
</dbReference>
<dbReference type="GO" id="GO:0031201">
    <property type="term" value="C:SNARE complex"/>
    <property type="evidence" value="ECO:0007669"/>
    <property type="project" value="TreeGrafter"/>
</dbReference>
<dbReference type="PROSITE" id="PS50192">
    <property type="entry name" value="T_SNARE"/>
    <property type="match status" value="1"/>
</dbReference>
<keyword evidence="5 12" id="KW-1133">Transmembrane helix</keyword>
<evidence type="ECO:0000256" key="5">
    <source>
        <dbReference type="ARBA" id="ARBA00022989"/>
    </source>
</evidence>
<dbReference type="EMBL" id="GISG01009178">
    <property type="protein sequence ID" value="MBA4615882.1"/>
    <property type="molecule type" value="Transcribed_RNA"/>
</dbReference>
<protein>
    <recommendedName>
        <fullName evidence="13">t-SNARE coiled-coil homology domain-containing protein</fullName>
    </recommendedName>
</protein>
<dbReference type="Gene3D" id="1.20.5.110">
    <property type="match status" value="1"/>
</dbReference>
<dbReference type="SUPFAM" id="SSF47661">
    <property type="entry name" value="t-snare proteins"/>
    <property type="match status" value="1"/>
</dbReference>
<dbReference type="GO" id="GO:0006906">
    <property type="term" value="P:vesicle fusion"/>
    <property type="evidence" value="ECO:0007669"/>
    <property type="project" value="TreeGrafter"/>
</dbReference>
<evidence type="ECO:0000256" key="4">
    <source>
        <dbReference type="ARBA" id="ARBA00022927"/>
    </source>
</evidence>
<comment type="subcellular location">
    <subcellularLocation>
        <location evidence="9">Golgi apparatus</location>
        <location evidence="9">trans-Golgi network membrane</location>
        <topology evidence="9">Single-pass type IV membrane protein</topology>
    </subcellularLocation>
    <subcellularLocation>
        <location evidence="11">Prevacuolar compartment membrane</location>
        <topology evidence="11">Single-pass type IV membrane protein</topology>
    </subcellularLocation>
</comment>
<dbReference type="InterPro" id="IPR000727">
    <property type="entry name" value="T_SNARE_dom"/>
</dbReference>
<dbReference type="SUPFAM" id="SSF58038">
    <property type="entry name" value="SNARE fusion complex"/>
    <property type="match status" value="1"/>
</dbReference>
<keyword evidence="3 12" id="KW-0812">Transmembrane</keyword>
<dbReference type="InterPro" id="IPR045242">
    <property type="entry name" value="Syntaxin"/>
</dbReference>
<keyword evidence="7" id="KW-0175">Coiled coil</keyword>
<comment type="function">
    <text evidence="10">Vesicle trafficking protein that functions in the secretory pathway.</text>
</comment>
<dbReference type="Pfam" id="PF05739">
    <property type="entry name" value="SNARE"/>
    <property type="match status" value="1"/>
</dbReference>
<evidence type="ECO:0000256" key="2">
    <source>
        <dbReference type="ARBA" id="ARBA00022448"/>
    </source>
</evidence>
<dbReference type="PANTHER" id="PTHR19957:SF285">
    <property type="entry name" value="SYNTAXIN-51-RELATED"/>
    <property type="match status" value="1"/>
</dbReference>
<dbReference type="SMART" id="SM00397">
    <property type="entry name" value="t_SNARE"/>
    <property type="match status" value="1"/>
</dbReference>
<dbReference type="CDD" id="cd15841">
    <property type="entry name" value="SNARE_Qc"/>
    <property type="match status" value="1"/>
</dbReference>
<dbReference type="GO" id="GO:0005794">
    <property type="term" value="C:Golgi apparatus"/>
    <property type="evidence" value="ECO:0007669"/>
    <property type="project" value="UniProtKB-SubCell"/>
</dbReference>
<evidence type="ECO:0000256" key="1">
    <source>
        <dbReference type="ARBA" id="ARBA00009063"/>
    </source>
</evidence>
<evidence type="ECO:0000313" key="14">
    <source>
        <dbReference type="EMBL" id="MBA4615882.1"/>
    </source>
</evidence>
<feature type="domain" description="T-SNARE coiled-coil homology" evidence="13">
    <location>
        <begin position="137"/>
        <end position="199"/>
    </location>
</feature>
<keyword evidence="2" id="KW-0813">Transport</keyword>
<evidence type="ECO:0000259" key="13">
    <source>
        <dbReference type="PROSITE" id="PS50192"/>
    </source>
</evidence>